<gene>
    <name evidence="1" type="ORF">C6568_08220</name>
</gene>
<dbReference type="AlphaFoldDB" id="A0A2R3QBW4"/>
<dbReference type="Proteomes" id="UP000237925">
    <property type="component" value="Chromosome"/>
</dbReference>
<evidence type="ECO:0000313" key="2">
    <source>
        <dbReference type="Proteomes" id="UP000237925"/>
    </source>
</evidence>
<dbReference type="Gene3D" id="2.60.40.4350">
    <property type="match status" value="1"/>
</dbReference>
<name>A0A2R3QBW4_9BURK</name>
<dbReference type="OrthoDB" id="6162707at2"/>
<accession>A0A2R3QBW4</accession>
<protein>
    <submittedName>
        <fullName evidence="1">Type III-B CRISPR module-associated protein Cmr3</fullName>
    </submittedName>
</protein>
<dbReference type="EMBL" id="CP027667">
    <property type="protein sequence ID" value="AVO49249.1"/>
    <property type="molecule type" value="Genomic_DNA"/>
</dbReference>
<keyword evidence="2" id="KW-1185">Reference proteome</keyword>
<dbReference type="RefSeq" id="WP_106683682.1">
    <property type="nucleotide sequence ID" value="NZ_CP027667.1"/>
</dbReference>
<proteinExistence type="predicted"/>
<evidence type="ECO:0000313" key="1">
    <source>
        <dbReference type="EMBL" id="AVO49249.1"/>
    </source>
</evidence>
<organism evidence="1 2">
    <name type="scientific">Melaminivora suipulveris</name>
    <dbReference type="NCBI Taxonomy" id="2109913"/>
    <lineage>
        <taxon>Bacteria</taxon>
        <taxon>Pseudomonadati</taxon>
        <taxon>Pseudomonadota</taxon>
        <taxon>Betaproteobacteria</taxon>
        <taxon>Burkholderiales</taxon>
        <taxon>Comamonadaceae</taxon>
        <taxon>Melaminivora</taxon>
    </lineage>
</organism>
<dbReference type="KEGG" id="mela:C6568_08220"/>
<dbReference type="Pfam" id="PF09700">
    <property type="entry name" value="Cas_Cmr3"/>
    <property type="match status" value="1"/>
</dbReference>
<reference evidence="1 2" key="1">
    <citation type="submission" date="2018-03" db="EMBL/GenBank/DDBJ databases">
        <title>Genome sequencing of Melaminivora sp.</title>
        <authorList>
            <person name="Kim S.-J."/>
            <person name="Heo J."/>
            <person name="Ahn J.-H."/>
            <person name="Kwon S.-W."/>
        </authorList>
    </citation>
    <scope>NUCLEOTIDE SEQUENCE [LARGE SCALE GENOMIC DNA]</scope>
    <source>
        <strain evidence="1 2">SC2-9</strain>
    </source>
</reference>
<dbReference type="InterPro" id="IPR019117">
    <property type="entry name" value="CRISPR-assoc_protein_Cmr3"/>
</dbReference>
<sequence>MTTTPHSRFIEPLDMLVLRGNQLFGEPGSYGEALMPPWPSVAAGALRTRILADAGIDLAAFASGQVAHPQLGTPAAPGSFVLQAFQVARRAADGTAEPLMPLPADLVVQAPGDAPPQVSSLRPSALHAGVCSSNPLPQAPVLPQGDERSKPASGWWLRGSGWHKYLRGQGLTATDLIRSRELWSFDERVGVGLDGGTRSAADGQLFTVRAVAMQQGVGFAAAVAGADLPAGGSLRLGGDGRAAALHHVPVAWSEPDHEAISAAGRCRIVLTSPGIFAGGWMLPGMDASLRIQLPGLSARVVAAAVSRADTVSGWDLAARRPKAAQKTAAAGSVYWLDELQATPDALRKLAARGLWNEPCEDAQRRAEGFNRFSFASY</sequence>